<feature type="active site" description="Proton acceptor" evidence="13">
    <location>
        <position position="440"/>
    </location>
</feature>
<dbReference type="Proteomes" id="UP000198854">
    <property type="component" value="Unassembled WGS sequence"/>
</dbReference>
<dbReference type="InterPro" id="IPR001100">
    <property type="entry name" value="Pyr_nuc-diS_OxRdtase"/>
</dbReference>
<dbReference type="InterPro" id="IPR023753">
    <property type="entry name" value="FAD/NAD-binding_dom"/>
</dbReference>
<dbReference type="NCBIfam" id="TIGR01350">
    <property type="entry name" value="lipoamide_DH"/>
    <property type="match status" value="1"/>
</dbReference>
<dbReference type="OrthoDB" id="9800167at2"/>
<dbReference type="FunFam" id="3.30.390.30:FF:000001">
    <property type="entry name" value="Dihydrolipoyl dehydrogenase"/>
    <property type="match status" value="1"/>
</dbReference>
<keyword evidence="7 14" id="KW-0274">FAD</keyword>
<evidence type="ECO:0000256" key="13">
    <source>
        <dbReference type="PIRSR" id="PIRSR000350-2"/>
    </source>
</evidence>
<feature type="binding site" evidence="14">
    <location>
        <position position="268"/>
    </location>
    <ligand>
        <name>NAD(+)</name>
        <dbReference type="ChEBI" id="CHEBI:57540"/>
    </ligand>
</feature>
<dbReference type="GO" id="GO:0005737">
    <property type="term" value="C:cytoplasm"/>
    <property type="evidence" value="ECO:0007669"/>
    <property type="project" value="UniProtKB-SubCell"/>
</dbReference>
<evidence type="ECO:0000259" key="18">
    <source>
        <dbReference type="Pfam" id="PF07992"/>
    </source>
</evidence>
<keyword evidence="20" id="KW-1185">Reference proteome</keyword>
<dbReference type="PRINTS" id="PR00368">
    <property type="entry name" value="FADPNR"/>
</dbReference>
<evidence type="ECO:0000256" key="1">
    <source>
        <dbReference type="ARBA" id="ARBA00004496"/>
    </source>
</evidence>
<proteinExistence type="inferred from homology"/>
<dbReference type="RefSeq" id="WP_093279386.1">
    <property type="nucleotide sequence ID" value="NZ_FNDD01000047.1"/>
</dbReference>
<keyword evidence="9 14" id="KW-0520">NAD</keyword>
<feature type="domain" description="Pyridine nucleotide-disulphide oxidoreductase dimerisation" evidence="17">
    <location>
        <begin position="343"/>
        <end position="451"/>
    </location>
</feature>
<dbReference type="GO" id="GO:0050660">
    <property type="term" value="F:flavin adenine dinucleotide binding"/>
    <property type="evidence" value="ECO:0007669"/>
    <property type="project" value="InterPro"/>
</dbReference>
<evidence type="ECO:0000256" key="16">
    <source>
        <dbReference type="RuleBase" id="RU003692"/>
    </source>
</evidence>
<dbReference type="InterPro" id="IPR050151">
    <property type="entry name" value="Class-I_Pyr_Nuc-Dis_Oxidored"/>
</dbReference>
<evidence type="ECO:0000256" key="2">
    <source>
        <dbReference type="ARBA" id="ARBA00007532"/>
    </source>
</evidence>
<feature type="domain" description="FAD/NAD(P)-binding" evidence="18">
    <location>
        <begin position="4"/>
        <end position="323"/>
    </location>
</feature>
<keyword evidence="8 16" id="KW-0560">Oxidoreductase</keyword>
<evidence type="ECO:0000256" key="6">
    <source>
        <dbReference type="ARBA" id="ARBA00022630"/>
    </source>
</evidence>
<evidence type="ECO:0000256" key="9">
    <source>
        <dbReference type="ARBA" id="ARBA00023027"/>
    </source>
</evidence>
<organism evidence="19 20">
    <name type="scientific">Vibrio xiamenensis</name>
    <dbReference type="NCBI Taxonomy" id="861298"/>
    <lineage>
        <taxon>Bacteria</taxon>
        <taxon>Pseudomonadati</taxon>
        <taxon>Pseudomonadota</taxon>
        <taxon>Gammaproteobacteria</taxon>
        <taxon>Vibrionales</taxon>
        <taxon>Vibrionaceae</taxon>
        <taxon>Vibrio</taxon>
    </lineage>
</organism>
<comment type="similarity">
    <text evidence="2 16">Belongs to the class-I pyridine nucleotide-disulfide oxidoreductase family.</text>
</comment>
<evidence type="ECO:0000256" key="11">
    <source>
        <dbReference type="ARBA" id="ARBA00023284"/>
    </source>
</evidence>
<protein>
    <recommendedName>
        <fullName evidence="4 16">Dihydrolipoyl dehydrogenase</fullName>
        <ecNumber evidence="3 16">1.8.1.4</ecNumber>
    </recommendedName>
</protein>
<comment type="miscellaneous">
    <text evidence="16">The active site is a redox-active disulfide bond.</text>
</comment>
<gene>
    <name evidence="19" type="ORF">SAMN04488136_14717</name>
</gene>
<dbReference type="PANTHER" id="PTHR22912">
    <property type="entry name" value="DISULFIDE OXIDOREDUCTASE"/>
    <property type="match status" value="1"/>
</dbReference>
<evidence type="ECO:0000256" key="7">
    <source>
        <dbReference type="ARBA" id="ARBA00022827"/>
    </source>
</evidence>
<dbReference type="STRING" id="861298.SAMN04488136_14717"/>
<keyword evidence="6 16" id="KW-0285">Flavoprotein</keyword>
<comment type="subcellular location">
    <subcellularLocation>
        <location evidence="1">Cytoplasm</location>
    </subcellularLocation>
</comment>
<feature type="disulfide bond" description="Redox-active" evidence="15">
    <location>
        <begin position="40"/>
        <end position="45"/>
    </location>
</feature>
<evidence type="ECO:0000256" key="15">
    <source>
        <dbReference type="PIRSR" id="PIRSR000350-4"/>
    </source>
</evidence>
<evidence type="ECO:0000256" key="5">
    <source>
        <dbReference type="ARBA" id="ARBA00022490"/>
    </source>
</evidence>
<reference evidence="19 20" key="1">
    <citation type="submission" date="2016-10" db="EMBL/GenBank/DDBJ databases">
        <authorList>
            <person name="de Groot N.N."/>
        </authorList>
    </citation>
    <scope>NUCLEOTIDE SEQUENCE [LARGE SCALE GENOMIC DNA]</scope>
    <source>
        <strain evidence="19 20">CGMCC 1.10228</strain>
    </source>
</reference>
<name>A0A1G8HA01_9VIBR</name>
<dbReference type="Pfam" id="PF07992">
    <property type="entry name" value="Pyr_redox_2"/>
    <property type="match status" value="1"/>
</dbReference>
<dbReference type="Gene3D" id="3.50.50.60">
    <property type="entry name" value="FAD/NAD(P)-binding domain"/>
    <property type="match status" value="2"/>
</dbReference>
<dbReference type="EMBL" id="FNDD01000047">
    <property type="protein sequence ID" value="SDI03409.1"/>
    <property type="molecule type" value="Genomic_DNA"/>
</dbReference>
<feature type="binding site" evidence="14">
    <location>
        <position position="201"/>
    </location>
    <ligand>
        <name>NAD(+)</name>
        <dbReference type="ChEBI" id="CHEBI:57540"/>
    </ligand>
</feature>
<evidence type="ECO:0000256" key="12">
    <source>
        <dbReference type="ARBA" id="ARBA00049187"/>
    </source>
</evidence>
<dbReference type="PIRSF" id="PIRSF000350">
    <property type="entry name" value="Mercury_reductase_MerA"/>
    <property type="match status" value="1"/>
</dbReference>
<feature type="binding site" evidence="14">
    <location>
        <begin position="178"/>
        <end position="185"/>
    </location>
    <ligand>
        <name>NAD(+)</name>
        <dbReference type="ChEBI" id="CHEBI:57540"/>
    </ligand>
</feature>
<dbReference type="AlphaFoldDB" id="A0A1G8HA01"/>
<accession>A0A1G8HA01</accession>
<comment type="catalytic activity">
    <reaction evidence="12 16">
        <text>N(6)-[(R)-dihydrolipoyl]-L-lysyl-[protein] + NAD(+) = N(6)-[(R)-lipoyl]-L-lysyl-[protein] + NADH + H(+)</text>
        <dbReference type="Rhea" id="RHEA:15045"/>
        <dbReference type="Rhea" id="RHEA-COMP:10474"/>
        <dbReference type="Rhea" id="RHEA-COMP:10475"/>
        <dbReference type="ChEBI" id="CHEBI:15378"/>
        <dbReference type="ChEBI" id="CHEBI:57540"/>
        <dbReference type="ChEBI" id="CHEBI:57945"/>
        <dbReference type="ChEBI" id="CHEBI:83099"/>
        <dbReference type="ChEBI" id="CHEBI:83100"/>
        <dbReference type="EC" id="1.8.1.4"/>
    </reaction>
</comment>
<dbReference type="PRINTS" id="PR00411">
    <property type="entry name" value="PNDRDTASEI"/>
</dbReference>
<evidence type="ECO:0000313" key="20">
    <source>
        <dbReference type="Proteomes" id="UP000198854"/>
    </source>
</evidence>
<evidence type="ECO:0000256" key="8">
    <source>
        <dbReference type="ARBA" id="ARBA00023002"/>
    </source>
</evidence>
<dbReference type="GO" id="GO:0004148">
    <property type="term" value="F:dihydrolipoyl dehydrogenase (NADH) activity"/>
    <property type="evidence" value="ECO:0007669"/>
    <property type="project" value="UniProtKB-EC"/>
</dbReference>
<sequence>MKTDILVIGGGPGGHVAAIKAVEFGAKAIVIEKYKLGGTCLHQGCIPTKTLLHTTDVLHEIKHAAELGINVGAASVDMDQLQKRKRHILDTITTGVNALVESKNVEVLYGTAEIISEHKAKVVAADGSEQEIEFDKLVLATGSVPTMINIPGCELPEVITSNEALNLTEVPEELVIIGGGVIGVEFAQLMARLGSKVSIIEAHYKILSHMDDELSQQLAQALIAEGIDIRVNAKVSAIEKQEKGVRVFFETENGHESLSASTVLMSVGRKPLVTGFGLENTKVAIEKGAIAVNDYMQTNVPHIYALGDCTGGYMLAHVAMEQGIIAAKNMVKNSQEAFDPATTPACVYTSPEFASVGFSEKAAKETFGEIKLGKSDLSGNAKTMIVQQHGTVKFVVDAKTDKVLGMHILGPRASDMIHEGALAIKLGATIEDIIATIHGHPTIAEGVHEAAEDVFGNAIYKAYP</sequence>
<dbReference type="InterPro" id="IPR036188">
    <property type="entry name" value="FAD/NAD-bd_sf"/>
</dbReference>
<keyword evidence="14" id="KW-0547">Nucleotide-binding</keyword>
<dbReference type="Gene3D" id="3.30.390.30">
    <property type="match status" value="1"/>
</dbReference>
<feature type="binding site" evidence="14">
    <location>
        <begin position="314"/>
        <end position="317"/>
    </location>
    <ligand>
        <name>FAD</name>
        <dbReference type="ChEBI" id="CHEBI:57692"/>
    </ligand>
</feature>
<evidence type="ECO:0000256" key="14">
    <source>
        <dbReference type="PIRSR" id="PIRSR000350-3"/>
    </source>
</evidence>
<dbReference type="InterPro" id="IPR006258">
    <property type="entry name" value="Lipoamide_DH"/>
</dbReference>
<dbReference type="InterPro" id="IPR016156">
    <property type="entry name" value="FAD/NAD-linked_Rdtase_dimer_sf"/>
</dbReference>
<dbReference type="InterPro" id="IPR012999">
    <property type="entry name" value="Pyr_OxRdtase_I_AS"/>
</dbReference>
<keyword evidence="10" id="KW-1015">Disulfide bond</keyword>
<evidence type="ECO:0000256" key="10">
    <source>
        <dbReference type="ARBA" id="ARBA00023157"/>
    </source>
</evidence>
<evidence type="ECO:0000259" key="17">
    <source>
        <dbReference type="Pfam" id="PF02852"/>
    </source>
</evidence>
<evidence type="ECO:0000256" key="4">
    <source>
        <dbReference type="ARBA" id="ARBA00016961"/>
    </source>
</evidence>
<dbReference type="SUPFAM" id="SSF51905">
    <property type="entry name" value="FAD/NAD(P)-binding domain"/>
    <property type="match status" value="1"/>
</dbReference>
<dbReference type="SUPFAM" id="SSF55424">
    <property type="entry name" value="FAD/NAD-linked reductases, dimerisation (C-terminal) domain"/>
    <property type="match status" value="1"/>
</dbReference>
<feature type="binding site" evidence="14">
    <location>
        <begin position="141"/>
        <end position="143"/>
    </location>
    <ligand>
        <name>FAD</name>
        <dbReference type="ChEBI" id="CHEBI:57692"/>
    </ligand>
</feature>
<evidence type="ECO:0000256" key="3">
    <source>
        <dbReference type="ARBA" id="ARBA00012608"/>
    </source>
</evidence>
<dbReference type="GO" id="GO:0006103">
    <property type="term" value="P:2-oxoglutarate metabolic process"/>
    <property type="evidence" value="ECO:0007669"/>
    <property type="project" value="TreeGrafter"/>
</dbReference>
<evidence type="ECO:0000313" key="19">
    <source>
        <dbReference type="EMBL" id="SDI03409.1"/>
    </source>
</evidence>
<keyword evidence="5" id="KW-0963">Cytoplasm</keyword>
<dbReference type="EC" id="1.8.1.4" evidence="3 16"/>
<feature type="binding site" evidence="14">
    <location>
        <position position="308"/>
    </location>
    <ligand>
        <name>FAD</name>
        <dbReference type="ChEBI" id="CHEBI:57692"/>
    </ligand>
</feature>
<dbReference type="PROSITE" id="PS00076">
    <property type="entry name" value="PYRIDINE_REDOX_1"/>
    <property type="match status" value="1"/>
</dbReference>
<dbReference type="PANTHER" id="PTHR22912:SF217">
    <property type="entry name" value="DIHYDROLIPOYL DEHYDROGENASE"/>
    <property type="match status" value="1"/>
</dbReference>
<comment type="cofactor">
    <cofactor evidence="14 16">
        <name>FAD</name>
        <dbReference type="ChEBI" id="CHEBI:57692"/>
    </cofactor>
    <text evidence="14 16">Binds 1 FAD per subunit.</text>
</comment>
<feature type="binding site" evidence="14">
    <location>
        <position position="49"/>
    </location>
    <ligand>
        <name>FAD</name>
        <dbReference type="ChEBI" id="CHEBI:57692"/>
    </ligand>
</feature>
<dbReference type="InterPro" id="IPR004099">
    <property type="entry name" value="Pyr_nucl-diS_OxRdtase_dimer"/>
</dbReference>
<keyword evidence="11 16" id="KW-0676">Redox-active center</keyword>
<dbReference type="Pfam" id="PF02852">
    <property type="entry name" value="Pyr_redox_dim"/>
    <property type="match status" value="1"/>
</dbReference>